<evidence type="ECO:0000256" key="1">
    <source>
        <dbReference type="SAM" id="MobiDB-lite"/>
    </source>
</evidence>
<gene>
    <name evidence="2" type="ORF">BN1708_008540</name>
</gene>
<evidence type="ECO:0000313" key="3">
    <source>
        <dbReference type="Proteomes" id="UP000044602"/>
    </source>
</evidence>
<accession>A0A0G4N5W5</accession>
<dbReference type="AlphaFoldDB" id="A0A0G4N5W5"/>
<reference evidence="2 3" key="1">
    <citation type="submission" date="2015-05" db="EMBL/GenBank/DDBJ databases">
        <authorList>
            <person name="Wang D.B."/>
            <person name="Wang M."/>
        </authorList>
    </citation>
    <scope>NUCLEOTIDE SEQUENCE [LARGE SCALE GENOMIC DNA]</scope>
    <source>
        <strain evidence="2">VL1</strain>
    </source>
</reference>
<feature type="compositionally biased region" description="Polar residues" evidence="1">
    <location>
        <begin position="88"/>
        <end position="97"/>
    </location>
</feature>
<evidence type="ECO:0000313" key="2">
    <source>
        <dbReference type="EMBL" id="CRK41715.1"/>
    </source>
</evidence>
<feature type="region of interest" description="Disordered" evidence="1">
    <location>
        <begin position="70"/>
        <end position="126"/>
    </location>
</feature>
<name>A0A0G4N5W5_VERLO</name>
<proteinExistence type="predicted"/>
<sequence length="126" mass="13792">MFTCLICCSLFPFVDDLPCKRKALLLPCHSPASSPNPLHVLPPATPHVLAAIDTSARHPRRISLATLTEQRRHPTRKSYSPSIWAPEPSNNQVTTQPGDRLDDLAPTVEPVYPVIPPSQATARSPV</sequence>
<dbReference type="EMBL" id="CVQH01027083">
    <property type="protein sequence ID" value="CRK41715.1"/>
    <property type="molecule type" value="Genomic_DNA"/>
</dbReference>
<protein>
    <submittedName>
        <fullName evidence="2">Uncharacterized protein</fullName>
    </submittedName>
</protein>
<organism evidence="2 3">
    <name type="scientific">Verticillium longisporum</name>
    <name type="common">Verticillium dahliae var. longisporum</name>
    <dbReference type="NCBI Taxonomy" id="100787"/>
    <lineage>
        <taxon>Eukaryota</taxon>
        <taxon>Fungi</taxon>
        <taxon>Dikarya</taxon>
        <taxon>Ascomycota</taxon>
        <taxon>Pezizomycotina</taxon>
        <taxon>Sordariomycetes</taxon>
        <taxon>Hypocreomycetidae</taxon>
        <taxon>Glomerellales</taxon>
        <taxon>Plectosphaerellaceae</taxon>
        <taxon>Verticillium</taxon>
    </lineage>
</organism>
<keyword evidence="3" id="KW-1185">Reference proteome</keyword>
<dbReference type="Proteomes" id="UP000044602">
    <property type="component" value="Unassembled WGS sequence"/>
</dbReference>